<proteinExistence type="predicted"/>
<protein>
    <submittedName>
        <fullName evidence="2">Rrf2 family transcriptional regulator</fullName>
    </submittedName>
</protein>
<dbReference type="PROSITE" id="PS51197">
    <property type="entry name" value="HTH_RRF2_2"/>
    <property type="match status" value="1"/>
</dbReference>
<dbReference type="PANTHER" id="PTHR33221">
    <property type="entry name" value="WINGED HELIX-TURN-HELIX TRANSCRIPTIONAL REGULATOR, RRF2 FAMILY"/>
    <property type="match status" value="1"/>
</dbReference>
<evidence type="ECO:0000256" key="1">
    <source>
        <dbReference type="ARBA" id="ARBA00023125"/>
    </source>
</evidence>
<dbReference type="InterPro" id="IPR036390">
    <property type="entry name" value="WH_DNA-bd_sf"/>
</dbReference>
<dbReference type="RefSeq" id="WP_394820126.1">
    <property type="nucleotide sequence ID" value="NZ_JAWJZY010000004.1"/>
</dbReference>
<evidence type="ECO:0000313" key="3">
    <source>
        <dbReference type="Proteomes" id="UP001312908"/>
    </source>
</evidence>
<keyword evidence="1" id="KW-0238">DNA-binding</keyword>
<dbReference type="Pfam" id="PF02082">
    <property type="entry name" value="Rrf2"/>
    <property type="match status" value="1"/>
</dbReference>
<dbReference type="NCBIfam" id="TIGR00738">
    <property type="entry name" value="rrf2_super"/>
    <property type="match status" value="1"/>
</dbReference>
<dbReference type="PANTHER" id="PTHR33221:SF4">
    <property type="entry name" value="HTH-TYPE TRANSCRIPTIONAL REPRESSOR NSRR"/>
    <property type="match status" value="1"/>
</dbReference>
<reference evidence="2 3" key="1">
    <citation type="submission" date="2023-10" db="EMBL/GenBank/DDBJ databases">
        <title>Sorlinia euscelidii gen. nov., sp. nov., an acetic acid bacteria isolated from the gut of Euscelidius variegatus emitter.</title>
        <authorList>
            <person name="Michoud G."/>
            <person name="Marasco R."/>
            <person name="Seferji K."/>
            <person name="Gonella E."/>
            <person name="Garuglieri E."/>
            <person name="Alma A."/>
            <person name="Mapelli F."/>
            <person name="Borin S."/>
            <person name="Daffonchio D."/>
            <person name="Crotti E."/>
        </authorList>
    </citation>
    <scope>NUCLEOTIDE SEQUENCE [LARGE SCALE GENOMIC DNA]</scope>
    <source>
        <strain evidence="2 3">EV16P</strain>
    </source>
</reference>
<dbReference type="Gene3D" id="1.10.10.10">
    <property type="entry name" value="Winged helix-like DNA-binding domain superfamily/Winged helix DNA-binding domain"/>
    <property type="match status" value="1"/>
</dbReference>
<dbReference type="InterPro" id="IPR000944">
    <property type="entry name" value="Tscrpt_reg_Rrf2"/>
</dbReference>
<dbReference type="InterPro" id="IPR036388">
    <property type="entry name" value="WH-like_DNA-bd_sf"/>
</dbReference>
<accession>A0ABU7U6Q0</accession>
<dbReference type="EMBL" id="JAWJZY010000004">
    <property type="protein sequence ID" value="MEE8659280.1"/>
    <property type="molecule type" value="Genomic_DNA"/>
</dbReference>
<dbReference type="SUPFAM" id="SSF46785">
    <property type="entry name" value="Winged helix' DNA-binding domain"/>
    <property type="match status" value="1"/>
</dbReference>
<evidence type="ECO:0000313" key="2">
    <source>
        <dbReference type="EMBL" id="MEE8659280.1"/>
    </source>
</evidence>
<dbReference type="Proteomes" id="UP001312908">
    <property type="component" value="Unassembled WGS sequence"/>
</dbReference>
<comment type="caution">
    <text evidence="2">The sequence shown here is derived from an EMBL/GenBank/DDBJ whole genome shotgun (WGS) entry which is preliminary data.</text>
</comment>
<keyword evidence="3" id="KW-1185">Reference proteome</keyword>
<gene>
    <name evidence="2" type="ORF">DOFOFD_09695</name>
</gene>
<name>A0ABU7U6Q0_9PROT</name>
<sequence length="137" mass="15349">MRLTLHTDYALRTLIYLGTHTDRLVSIREVVATYGVSENHLVKIIHRLGIGGFIETLRGRNGGLRLARPASEIRIGDVVRFTEENMALVPCTQEARSPDDGPVCILGKNCRLRGVLTEALEDFMSVLDRYSLQDLIN</sequence>
<organism evidence="2 3">
    <name type="scientific">Sorlinia euscelidii</name>
    <dbReference type="NCBI Taxonomy" id="3081148"/>
    <lineage>
        <taxon>Bacteria</taxon>
        <taxon>Pseudomonadati</taxon>
        <taxon>Pseudomonadota</taxon>
        <taxon>Alphaproteobacteria</taxon>
        <taxon>Acetobacterales</taxon>
        <taxon>Acetobacteraceae</taxon>
        <taxon>Sorlinia</taxon>
    </lineage>
</organism>